<dbReference type="Proteomes" id="UP000663908">
    <property type="component" value="Chromosome"/>
</dbReference>
<proteinExistence type="predicted"/>
<organism evidence="1 2">
    <name type="scientific">Streptomyces cyanogenus</name>
    <dbReference type="NCBI Taxonomy" id="80860"/>
    <lineage>
        <taxon>Bacteria</taxon>
        <taxon>Bacillati</taxon>
        <taxon>Actinomycetota</taxon>
        <taxon>Actinomycetes</taxon>
        <taxon>Kitasatosporales</taxon>
        <taxon>Streptomycetaceae</taxon>
        <taxon>Streptomyces</taxon>
    </lineage>
</organism>
<dbReference type="RefSeq" id="WP_208036340.1">
    <property type="nucleotide sequence ID" value="NZ_CP071839.1"/>
</dbReference>
<gene>
    <name evidence="1" type="ORF">S1361_37815</name>
</gene>
<evidence type="ECO:0000313" key="1">
    <source>
        <dbReference type="EMBL" id="QTE03155.1"/>
    </source>
</evidence>
<keyword evidence="2" id="KW-1185">Reference proteome</keyword>
<reference evidence="1 2" key="1">
    <citation type="submission" date="2021-03" db="EMBL/GenBank/DDBJ databases">
        <title>Complete genome sequence of Streptomyces cyanogenus S136, producer of anticancer angucycline landomycin A.</title>
        <authorList>
            <person name="Hrab P."/>
            <person name="Ruckert C."/>
            <person name="Busche T."/>
            <person name="Ostash I."/>
            <person name="Kalinowski J."/>
            <person name="Fedorenko V."/>
            <person name="Yushchuk O."/>
            <person name="Ostash B."/>
        </authorList>
    </citation>
    <scope>NUCLEOTIDE SEQUENCE [LARGE SCALE GENOMIC DNA]</scope>
    <source>
        <strain evidence="1 2">S136</strain>
    </source>
</reference>
<evidence type="ECO:0000313" key="2">
    <source>
        <dbReference type="Proteomes" id="UP000663908"/>
    </source>
</evidence>
<name>A0ABX7U6X9_STRCY</name>
<dbReference type="EMBL" id="CP071839">
    <property type="protein sequence ID" value="QTE03155.1"/>
    <property type="molecule type" value="Genomic_DNA"/>
</dbReference>
<sequence>MNQWVTLPPEPGEEVLCVKRGSAAIPGTELALQGGLLILTNQRIYIGPWDTRLVGDLLTKIAGKLGPAGAAKAMDLVAGWANRARAVSLREILSVAPFRKSSLRITTRDGKHRDFVIAATMRSPIWSRNNAPHRDEMLAAIRQAVTSS</sequence>
<protein>
    <submittedName>
        <fullName evidence="1">Uncharacterized protein</fullName>
    </submittedName>
</protein>
<accession>A0ABX7U6X9</accession>